<evidence type="ECO:0000313" key="1">
    <source>
        <dbReference type="EMBL" id="KAL2860904.1"/>
    </source>
</evidence>
<proteinExistence type="predicted"/>
<sequence length="212" mass="23778">MSGPVYQTHHSLLLCPLYPGAGGRGRGNNSPSWNGMIALTELPFTTICVRALLRDDDDSNPINCSRTRPGDIQFQPLSTVFSGDCTECGHFVLDTSDLDNVQYSIVAFPMHYMAEVYYHDEAMGWDPVEDEQPGKEPDVVHVSPRPRLPLYIAQWLGKYFNWQDHDAGPVLLRLEDRPFVDVPALDYIWPPELENQGRASPKSVIYTAVTGL</sequence>
<accession>A0ABR4L8Q0</accession>
<dbReference type="Proteomes" id="UP001610432">
    <property type="component" value="Unassembled WGS sequence"/>
</dbReference>
<evidence type="ECO:0000313" key="2">
    <source>
        <dbReference type="Proteomes" id="UP001610432"/>
    </source>
</evidence>
<comment type="caution">
    <text evidence="1">The sequence shown here is derived from an EMBL/GenBank/DDBJ whole genome shotgun (WGS) entry which is preliminary data.</text>
</comment>
<gene>
    <name evidence="1" type="ORF">BJX67DRAFT_325582</name>
</gene>
<keyword evidence="2" id="KW-1185">Reference proteome</keyword>
<dbReference type="GeneID" id="98142477"/>
<reference evidence="1 2" key="1">
    <citation type="submission" date="2024-07" db="EMBL/GenBank/DDBJ databases">
        <title>Section-level genome sequencing and comparative genomics of Aspergillus sections Usti and Cavernicolus.</title>
        <authorList>
            <consortium name="Lawrence Berkeley National Laboratory"/>
            <person name="Nybo J.L."/>
            <person name="Vesth T.C."/>
            <person name="Theobald S."/>
            <person name="Frisvad J.C."/>
            <person name="Larsen T.O."/>
            <person name="Kjaerboelling I."/>
            <person name="Rothschild-Mancinelli K."/>
            <person name="Lyhne E.K."/>
            <person name="Kogle M.E."/>
            <person name="Barry K."/>
            <person name="Clum A."/>
            <person name="Na H."/>
            <person name="Ledsgaard L."/>
            <person name="Lin J."/>
            <person name="Lipzen A."/>
            <person name="Kuo A."/>
            <person name="Riley R."/>
            <person name="Mondo S."/>
            <person name="Labutti K."/>
            <person name="Haridas S."/>
            <person name="Pangalinan J."/>
            <person name="Salamov A.A."/>
            <person name="Simmons B.A."/>
            <person name="Magnuson J.K."/>
            <person name="Chen J."/>
            <person name="Drula E."/>
            <person name="Henrissat B."/>
            <person name="Wiebenga A."/>
            <person name="Lubbers R.J."/>
            <person name="Gomes A.C."/>
            <person name="Macurrencykelacurrency M.R."/>
            <person name="Stajich J."/>
            <person name="Grigoriev I.V."/>
            <person name="Mortensen U.H."/>
            <person name="De Vries R.P."/>
            <person name="Baker S.E."/>
            <person name="Andersen M.R."/>
        </authorList>
    </citation>
    <scope>NUCLEOTIDE SEQUENCE [LARGE SCALE GENOMIC DNA]</scope>
    <source>
        <strain evidence="1 2">CBS 449.75</strain>
    </source>
</reference>
<organism evidence="1 2">
    <name type="scientific">Aspergillus lucknowensis</name>
    <dbReference type="NCBI Taxonomy" id="176173"/>
    <lineage>
        <taxon>Eukaryota</taxon>
        <taxon>Fungi</taxon>
        <taxon>Dikarya</taxon>
        <taxon>Ascomycota</taxon>
        <taxon>Pezizomycotina</taxon>
        <taxon>Eurotiomycetes</taxon>
        <taxon>Eurotiomycetidae</taxon>
        <taxon>Eurotiales</taxon>
        <taxon>Aspergillaceae</taxon>
        <taxon>Aspergillus</taxon>
        <taxon>Aspergillus subgen. Nidulantes</taxon>
    </lineage>
</organism>
<name>A0ABR4L8Q0_9EURO</name>
<protein>
    <submittedName>
        <fullName evidence="1">Uncharacterized protein</fullName>
    </submittedName>
</protein>
<dbReference type="RefSeq" id="XP_070880798.1">
    <property type="nucleotide sequence ID" value="XM_071027405.1"/>
</dbReference>
<dbReference type="EMBL" id="JBFXLQ010000081">
    <property type="protein sequence ID" value="KAL2860904.1"/>
    <property type="molecule type" value="Genomic_DNA"/>
</dbReference>